<name>A0A6L3AWU9_AZOBR</name>
<dbReference type="EC" id="2.7.13.3" evidence="2"/>
<evidence type="ECO:0000259" key="8">
    <source>
        <dbReference type="PROSITE" id="PS50109"/>
    </source>
</evidence>
<evidence type="ECO:0000256" key="6">
    <source>
        <dbReference type="ARBA" id="ARBA00022777"/>
    </source>
</evidence>
<evidence type="ECO:0000256" key="3">
    <source>
        <dbReference type="ARBA" id="ARBA00022553"/>
    </source>
</evidence>
<dbReference type="PRINTS" id="PR00344">
    <property type="entry name" value="BCTRLSENSOR"/>
</dbReference>
<keyword evidence="6 9" id="KW-0418">Kinase</keyword>
<dbReference type="GO" id="GO:0005524">
    <property type="term" value="F:ATP binding"/>
    <property type="evidence" value="ECO:0007669"/>
    <property type="project" value="UniProtKB-KW"/>
</dbReference>
<keyword evidence="7" id="KW-0067">ATP-binding</keyword>
<dbReference type="Proteomes" id="UP000476837">
    <property type="component" value="Unassembled WGS sequence"/>
</dbReference>
<gene>
    <name evidence="9" type="ORF">DS837_19320</name>
</gene>
<comment type="catalytic activity">
    <reaction evidence="1">
        <text>ATP + protein L-histidine = ADP + protein N-phospho-L-histidine.</text>
        <dbReference type="EC" id="2.7.13.3"/>
    </reaction>
</comment>
<dbReference type="InterPro" id="IPR003594">
    <property type="entry name" value="HATPase_dom"/>
</dbReference>
<evidence type="ECO:0000256" key="1">
    <source>
        <dbReference type="ARBA" id="ARBA00000085"/>
    </source>
</evidence>
<dbReference type="Pfam" id="PF02518">
    <property type="entry name" value="HATPase_c"/>
    <property type="match status" value="1"/>
</dbReference>
<organism evidence="9 10">
    <name type="scientific">Azospirillum brasilense</name>
    <dbReference type="NCBI Taxonomy" id="192"/>
    <lineage>
        <taxon>Bacteria</taxon>
        <taxon>Pseudomonadati</taxon>
        <taxon>Pseudomonadota</taxon>
        <taxon>Alphaproteobacteria</taxon>
        <taxon>Rhodospirillales</taxon>
        <taxon>Azospirillaceae</taxon>
        <taxon>Azospirillum</taxon>
    </lineage>
</organism>
<dbReference type="InterPro" id="IPR004358">
    <property type="entry name" value="Sig_transdc_His_kin-like_C"/>
</dbReference>
<keyword evidence="3" id="KW-0597">Phosphoprotein</keyword>
<dbReference type="InterPro" id="IPR005467">
    <property type="entry name" value="His_kinase_dom"/>
</dbReference>
<dbReference type="SUPFAM" id="SSF55874">
    <property type="entry name" value="ATPase domain of HSP90 chaperone/DNA topoisomerase II/histidine kinase"/>
    <property type="match status" value="1"/>
</dbReference>
<dbReference type="EMBL" id="QOKV01000013">
    <property type="protein sequence ID" value="KAA0683163.1"/>
    <property type="molecule type" value="Genomic_DNA"/>
</dbReference>
<dbReference type="PANTHER" id="PTHR41523">
    <property type="entry name" value="TWO-COMPONENT SYSTEM SENSOR PROTEIN"/>
    <property type="match status" value="1"/>
</dbReference>
<evidence type="ECO:0000256" key="5">
    <source>
        <dbReference type="ARBA" id="ARBA00022741"/>
    </source>
</evidence>
<reference evidence="9 10" key="1">
    <citation type="submission" date="2018-07" db="EMBL/GenBank/DDBJ databases">
        <title>Genome sequence of Roseomonas fauriae ATCC 49958.</title>
        <authorList>
            <person name="Sant'Anna F.H."/>
            <person name="Baldani J.I."/>
            <person name="Zilli J.E."/>
            <person name="Reis V.M."/>
            <person name="Hartmann A."/>
            <person name="Cruz L."/>
            <person name="de Souza E.M."/>
            <person name="de Oliveira Pedrosa F."/>
            <person name="Passaglia L.M.P."/>
        </authorList>
    </citation>
    <scope>NUCLEOTIDE SEQUENCE [LARGE SCALE GENOMIC DNA]</scope>
    <source>
        <strain evidence="9 10">ATCC 49958</strain>
    </source>
</reference>
<dbReference type="GO" id="GO:0004673">
    <property type="term" value="F:protein histidine kinase activity"/>
    <property type="evidence" value="ECO:0007669"/>
    <property type="project" value="UniProtKB-EC"/>
</dbReference>
<dbReference type="InterPro" id="IPR036890">
    <property type="entry name" value="HATPase_C_sf"/>
</dbReference>
<evidence type="ECO:0000256" key="7">
    <source>
        <dbReference type="ARBA" id="ARBA00022840"/>
    </source>
</evidence>
<accession>A0A6L3AWU9</accession>
<feature type="domain" description="Histidine kinase" evidence="8">
    <location>
        <begin position="1"/>
        <end position="93"/>
    </location>
</feature>
<keyword evidence="4" id="KW-0808">Transferase</keyword>
<sequence>MSLAVIVTELVTNACKYAYPEGRSGSIRVRAVAVEGQLSVSVEDDGVGFPGGGAPQGTGFGTRIVHAMAFNLGATLHHDRQHTGTRMTLTMPL</sequence>
<evidence type="ECO:0000256" key="4">
    <source>
        <dbReference type="ARBA" id="ARBA00022679"/>
    </source>
</evidence>
<dbReference type="AlphaFoldDB" id="A0A6L3AWU9"/>
<evidence type="ECO:0000313" key="10">
    <source>
        <dbReference type="Proteomes" id="UP000476837"/>
    </source>
</evidence>
<keyword evidence="5" id="KW-0547">Nucleotide-binding</keyword>
<evidence type="ECO:0000256" key="2">
    <source>
        <dbReference type="ARBA" id="ARBA00012438"/>
    </source>
</evidence>
<evidence type="ECO:0000313" key="9">
    <source>
        <dbReference type="EMBL" id="KAA0683163.1"/>
    </source>
</evidence>
<dbReference type="PROSITE" id="PS50109">
    <property type="entry name" value="HIS_KIN"/>
    <property type="match status" value="1"/>
</dbReference>
<protein>
    <recommendedName>
        <fullName evidence="2">histidine kinase</fullName>
        <ecNumber evidence="2">2.7.13.3</ecNumber>
    </recommendedName>
</protein>
<dbReference type="Gene3D" id="3.30.565.10">
    <property type="entry name" value="Histidine kinase-like ATPase, C-terminal domain"/>
    <property type="match status" value="1"/>
</dbReference>
<dbReference type="PANTHER" id="PTHR41523:SF8">
    <property type="entry name" value="ETHYLENE RESPONSE SENSOR PROTEIN"/>
    <property type="match status" value="1"/>
</dbReference>
<dbReference type="SMART" id="SM00387">
    <property type="entry name" value="HATPase_c"/>
    <property type="match status" value="1"/>
</dbReference>
<proteinExistence type="predicted"/>
<comment type="caution">
    <text evidence="9">The sequence shown here is derived from an EMBL/GenBank/DDBJ whole genome shotgun (WGS) entry which is preliminary data.</text>
</comment>